<comment type="similarity">
    <text evidence="1">Belongs to the P2X receptor family.</text>
</comment>
<keyword evidence="4 13" id="KW-0812">Transmembrane</keyword>
<organism evidence="14 15">
    <name type="scientific">Dictyostelium purpureum</name>
    <name type="common">Slime mold</name>
    <dbReference type="NCBI Taxonomy" id="5786"/>
    <lineage>
        <taxon>Eukaryota</taxon>
        <taxon>Amoebozoa</taxon>
        <taxon>Evosea</taxon>
        <taxon>Eumycetozoa</taxon>
        <taxon>Dictyostelia</taxon>
        <taxon>Dictyosteliales</taxon>
        <taxon>Dictyosteliaceae</taxon>
        <taxon>Dictyostelium</taxon>
    </lineage>
</organism>
<keyword evidence="15" id="KW-1185">Reference proteome</keyword>
<dbReference type="GO" id="GO:0050848">
    <property type="term" value="P:regulation of calcium-mediated signaling"/>
    <property type="evidence" value="ECO:0007669"/>
    <property type="project" value="EnsemblProtists"/>
</dbReference>
<dbReference type="InterPro" id="IPR059116">
    <property type="entry name" value="P2X_receptor"/>
</dbReference>
<dbReference type="GO" id="GO:0035381">
    <property type="term" value="F:ATP-gated ion channel activity"/>
    <property type="evidence" value="ECO:0000318"/>
    <property type="project" value="GO_Central"/>
</dbReference>
<dbReference type="GO" id="GO:0140417">
    <property type="term" value="F:intracellularly ATP-gated calcium channel activity"/>
    <property type="evidence" value="ECO:0007669"/>
    <property type="project" value="EnsemblProtists"/>
</dbReference>
<dbReference type="GO" id="GO:0071476">
    <property type="term" value="P:cellular hypotonic response"/>
    <property type="evidence" value="ECO:0007669"/>
    <property type="project" value="EnsemblProtists"/>
</dbReference>
<dbReference type="GO" id="GO:0070588">
    <property type="term" value="P:calcium ion transmembrane transport"/>
    <property type="evidence" value="ECO:0000318"/>
    <property type="project" value="GO_Central"/>
</dbReference>
<proteinExistence type="inferred from homology"/>
<dbReference type="Gene3D" id="1.10.287.940">
    <property type="entry name" value="atp-gated p2x4 ion channel"/>
    <property type="match status" value="2"/>
</dbReference>
<evidence type="ECO:0000256" key="4">
    <source>
        <dbReference type="ARBA" id="ARBA00022692"/>
    </source>
</evidence>
<keyword evidence="6" id="KW-0406">Ion transport</keyword>
<dbReference type="RefSeq" id="XP_003288430.1">
    <property type="nucleotide sequence ID" value="XM_003288382.1"/>
</dbReference>
<keyword evidence="7 13" id="KW-0472">Membrane</keyword>
<keyword evidence="5 13" id="KW-1133">Transmembrane helix</keyword>
<feature type="transmembrane region" description="Helical" evidence="13">
    <location>
        <begin position="28"/>
        <end position="50"/>
    </location>
</feature>
<gene>
    <name evidence="14" type="ORF">DICPUDRAFT_152641</name>
</gene>
<keyword evidence="9" id="KW-1071">Ligand-gated ion channel</keyword>
<dbReference type="STRING" id="5786.F0ZLX2"/>
<dbReference type="GO" id="GO:0031164">
    <property type="term" value="C:contractile vacuolar membrane"/>
    <property type="evidence" value="ECO:0000318"/>
    <property type="project" value="GO_Central"/>
</dbReference>
<feature type="compositionally biased region" description="Acidic residues" evidence="12">
    <location>
        <begin position="356"/>
        <end position="373"/>
    </location>
</feature>
<dbReference type="GeneID" id="10501848"/>
<dbReference type="EMBL" id="GL871073">
    <property type="protein sequence ID" value="EGC35062.1"/>
    <property type="molecule type" value="Genomic_DNA"/>
</dbReference>
<evidence type="ECO:0000256" key="3">
    <source>
        <dbReference type="ARBA" id="ARBA00022554"/>
    </source>
</evidence>
<evidence type="ECO:0000313" key="14">
    <source>
        <dbReference type="EMBL" id="EGC35062.1"/>
    </source>
</evidence>
<evidence type="ECO:0000256" key="1">
    <source>
        <dbReference type="ARBA" id="ARBA00009848"/>
    </source>
</evidence>
<evidence type="ECO:0000256" key="12">
    <source>
        <dbReference type="SAM" id="MobiDB-lite"/>
    </source>
</evidence>
<dbReference type="Proteomes" id="UP000001064">
    <property type="component" value="Unassembled WGS sequence"/>
</dbReference>
<evidence type="ECO:0000256" key="13">
    <source>
        <dbReference type="SAM" id="Phobius"/>
    </source>
</evidence>
<reference evidence="15" key="1">
    <citation type="journal article" date="2011" name="Genome Biol.">
        <title>Comparative genomics of the social amoebae Dictyostelium discoideum and Dictyostelium purpureum.</title>
        <authorList>
            <consortium name="US DOE Joint Genome Institute (JGI-PGF)"/>
            <person name="Sucgang R."/>
            <person name="Kuo A."/>
            <person name="Tian X."/>
            <person name="Salerno W."/>
            <person name="Parikh A."/>
            <person name="Feasley C.L."/>
            <person name="Dalin E."/>
            <person name="Tu H."/>
            <person name="Huang E."/>
            <person name="Barry K."/>
            <person name="Lindquist E."/>
            <person name="Shapiro H."/>
            <person name="Bruce D."/>
            <person name="Schmutz J."/>
            <person name="Salamov A."/>
            <person name="Fey P."/>
            <person name="Gaudet P."/>
            <person name="Anjard C."/>
            <person name="Babu M.M."/>
            <person name="Basu S."/>
            <person name="Bushmanova Y."/>
            <person name="van der Wel H."/>
            <person name="Katoh-Kurasawa M."/>
            <person name="Dinh C."/>
            <person name="Coutinho P.M."/>
            <person name="Saito T."/>
            <person name="Elias M."/>
            <person name="Schaap P."/>
            <person name="Kay R.R."/>
            <person name="Henrissat B."/>
            <person name="Eichinger L."/>
            <person name="Rivero F."/>
            <person name="Putnam N.H."/>
            <person name="West C.M."/>
            <person name="Loomis W.F."/>
            <person name="Chisholm R.L."/>
            <person name="Shaulsky G."/>
            <person name="Strassmann J.E."/>
            <person name="Queller D.C."/>
            <person name="Kuspa A."/>
            <person name="Grigoriev I.V."/>
        </authorList>
    </citation>
    <scope>NUCLEOTIDE SEQUENCE [LARGE SCALE GENOMIC DNA]</scope>
    <source>
        <strain evidence="15">QSDP1</strain>
    </source>
</reference>
<keyword evidence="2" id="KW-0813">Transport</keyword>
<dbReference type="FunFam" id="1.10.287.940:FF:000010">
    <property type="entry name" value="P2X receptor E"/>
    <property type="match status" value="1"/>
</dbReference>
<evidence type="ECO:0000256" key="8">
    <source>
        <dbReference type="ARBA" id="ARBA00023170"/>
    </source>
</evidence>
<protein>
    <recommendedName>
        <fullName evidence="16">Purinergic receptor</fullName>
    </recommendedName>
</protein>
<feature type="region of interest" description="Disordered" evidence="12">
    <location>
        <begin position="354"/>
        <end position="394"/>
    </location>
</feature>
<evidence type="ECO:0000256" key="5">
    <source>
        <dbReference type="ARBA" id="ARBA00022989"/>
    </source>
</evidence>
<evidence type="ECO:0000256" key="9">
    <source>
        <dbReference type="ARBA" id="ARBA00023286"/>
    </source>
</evidence>
<accession>F0ZLX2</accession>
<dbReference type="InParanoid" id="F0ZLX2"/>
<dbReference type="AlphaFoldDB" id="F0ZLX2"/>
<evidence type="ECO:0000256" key="10">
    <source>
        <dbReference type="ARBA" id="ARBA00023303"/>
    </source>
</evidence>
<dbReference type="KEGG" id="dpp:DICPUDRAFT_152641"/>
<dbReference type="OMA" id="SMFITTR"/>
<keyword evidence="10" id="KW-0407">Ion channel</keyword>
<keyword evidence="8" id="KW-0675">Receptor</keyword>
<evidence type="ECO:0000313" key="15">
    <source>
        <dbReference type="Proteomes" id="UP000001064"/>
    </source>
</evidence>
<evidence type="ECO:0000256" key="11">
    <source>
        <dbReference type="ARBA" id="ARBA00037850"/>
    </source>
</evidence>
<feature type="compositionally biased region" description="Basic and acidic residues" evidence="12">
    <location>
        <begin position="374"/>
        <end position="386"/>
    </location>
</feature>
<evidence type="ECO:0000256" key="2">
    <source>
        <dbReference type="ARBA" id="ARBA00022448"/>
    </source>
</evidence>
<evidence type="ECO:0008006" key="16">
    <source>
        <dbReference type="Google" id="ProtNLM"/>
    </source>
</evidence>
<dbReference type="PANTHER" id="PTHR10125">
    <property type="entry name" value="P2X PURINOCEPTOR"/>
    <property type="match status" value="1"/>
</dbReference>
<dbReference type="VEuPathDB" id="AmoebaDB:DICPUDRAFT_152641"/>
<dbReference type="FunCoup" id="F0ZLX2">
    <property type="interactions" value="1"/>
</dbReference>
<dbReference type="OrthoDB" id="494673at2759"/>
<keyword evidence="3" id="KW-0926">Vacuole</keyword>
<feature type="transmembrane region" description="Helical" evidence="13">
    <location>
        <begin position="312"/>
        <end position="337"/>
    </location>
</feature>
<comment type="subcellular location">
    <subcellularLocation>
        <location evidence="11">Contractile vacuole membrane</location>
    </subcellularLocation>
</comment>
<dbReference type="eggNOG" id="ENOG502TBEY">
    <property type="taxonomic scope" value="Eukaryota"/>
</dbReference>
<evidence type="ECO:0000256" key="6">
    <source>
        <dbReference type="ARBA" id="ARBA00023065"/>
    </source>
</evidence>
<dbReference type="Pfam" id="PF00864">
    <property type="entry name" value="P2X_receptor"/>
    <property type="match status" value="2"/>
</dbReference>
<dbReference type="PANTHER" id="PTHR10125:SF31">
    <property type="entry name" value="P2X RECEPTOR E"/>
    <property type="match status" value="1"/>
</dbReference>
<sequence>MGLLSNLDWDSLFSYQTIKIVRIRDRRLGILHLSFLVAIILYILIFTILLQKKYLAIESPIGSIRTSLMAPQNRAGNLSYCSQTQPSFNGYENKPCRWWDEYLVLYPPSEESAMFISTRVTQENQTTVNNCDLSTPSCVYTTNSSIEFYVANVEDFTILLDHTLSAPTLGIQYNAFQLNGELLGPDGNPITLPAPNVVGIKNQPDILTLQGILTAAGIGSLDQQALANTSRSIRDDGILLLCFITYSNMYTYSTANYHYTYQFKLVQDTKFKVEEPVFLDNVIHRIILDRHGVRIIFIQTGQLGQFDFQTTLLTFVSGIGLVTVATFVVDFIAVRLLPQKERYTELKYQDSQVNIIDEDQQPTNNDSDDDDDDNIKKSLIDNDHYQRRPTNQNQ</sequence>
<name>F0ZLX2_DICPU</name>
<evidence type="ECO:0000256" key="7">
    <source>
        <dbReference type="ARBA" id="ARBA00023136"/>
    </source>
</evidence>